<dbReference type="EMBL" id="CP011269">
    <property type="protein sequence ID" value="ALI28585.1"/>
    <property type="molecule type" value="Genomic_DNA"/>
</dbReference>
<dbReference type="RefSeq" id="WP_131812549.1">
    <property type="nucleotide sequence ID" value="NZ_CP011269.1"/>
</dbReference>
<dbReference type="KEGG" id="mft:XA26_47850"/>
<accession>A0A0N9XKJ3</accession>
<reference evidence="1 2" key="1">
    <citation type="journal article" date="2015" name="MBio">
        <title>Enzymatic Degradation of Phenazines Can Generate Energy and Protect Sensitive Organisms from Toxicity.</title>
        <authorList>
            <person name="Costa K.C."/>
            <person name="Bergkessel M."/>
            <person name="Saunders S."/>
            <person name="Korlach J."/>
            <person name="Newman D.K."/>
        </authorList>
    </citation>
    <scope>NUCLEOTIDE SEQUENCE [LARGE SCALE GENOMIC DNA]</scope>
    <source>
        <strain evidence="1 2">CT6</strain>
    </source>
</reference>
<sequence>MAGMAEWQRGHGARARLLEGGRAVGQAFDERYGAICSAEGGHSCRGPKYADGRTGWAAATLPAGLAG</sequence>
<dbReference type="PATRIC" id="fig|1766.6.peg.4758"/>
<protein>
    <submittedName>
        <fullName evidence="1">Uncharacterized protein</fullName>
    </submittedName>
</protein>
<name>A0A0N9XKJ3_MYCFO</name>
<keyword evidence="2" id="KW-1185">Reference proteome</keyword>
<dbReference type="STRING" id="1766.XA26_47850"/>
<gene>
    <name evidence="1" type="ORF">XA26_47850</name>
</gene>
<dbReference type="AlphaFoldDB" id="A0A0N9XKJ3"/>
<organism evidence="1 2">
    <name type="scientific">Mycolicibacterium fortuitum</name>
    <name type="common">Mycobacterium fortuitum</name>
    <dbReference type="NCBI Taxonomy" id="1766"/>
    <lineage>
        <taxon>Bacteria</taxon>
        <taxon>Bacillati</taxon>
        <taxon>Actinomycetota</taxon>
        <taxon>Actinomycetes</taxon>
        <taxon>Mycobacteriales</taxon>
        <taxon>Mycobacteriaceae</taxon>
        <taxon>Mycolicibacterium</taxon>
    </lineage>
</organism>
<evidence type="ECO:0000313" key="1">
    <source>
        <dbReference type="EMBL" id="ALI28585.1"/>
    </source>
</evidence>
<proteinExistence type="predicted"/>
<evidence type="ECO:0000313" key="2">
    <source>
        <dbReference type="Proteomes" id="UP000057134"/>
    </source>
</evidence>
<dbReference type="Proteomes" id="UP000057134">
    <property type="component" value="Chromosome"/>
</dbReference>